<gene>
    <name evidence="1" type="ORF">F9B16_36545</name>
</gene>
<reference evidence="1 2" key="1">
    <citation type="submission" date="2019-09" db="EMBL/GenBank/DDBJ databases">
        <title>Actinomadura physcomitrii sp. nov., a novel actinomycete isolated from moss [Physcomitrium sphaericum (Ludw) Fuernr].</title>
        <authorList>
            <person name="Liu C."/>
            <person name="Zhuang X."/>
        </authorList>
    </citation>
    <scope>NUCLEOTIDE SEQUENCE [LARGE SCALE GENOMIC DNA]</scope>
    <source>
        <strain evidence="1 2">CYP1-1B</strain>
    </source>
</reference>
<keyword evidence="2" id="KW-1185">Reference proteome</keyword>
<comment type="caution">
    <text evidence="1">The sequence shown here is derived from an EMBL/GenBank/DDBJ whole genome shotgun (WGS) entry which is preliminary data.</text>
</comment>
<name>A0A6L3VHU6_9ACTN</name>
<sequence length="757" mass="86016">MDGYRHAGGEALVISYDRFKFALTNLDGTQWRLFEVLANVFLSDEYSSLRPLASASGDDGMDAGLFRPEDDPQTVLQFSVRKDFANKVRETCERLKETQSDTNVLIYCSNQEIGAAANALRKKARQEYQIFLDVRDREWFLTQRNASAKVTAEAEEFCEKVADPQLFGDKTFEAQAQALTDLEAKAAFVHLGLQWADDTREKGLTKLCFEALVRSVLRDTTSESRIDRQEVRNRVARLLPAHHRPTLDAQVDAALARLAKVYIRHWQKLDEFCLTWDERVRLASRLAETNSLDEALKKALARSISITSEEMDLDLPKELEESLELARKILERILLERGEVFAEAVNRGQNSFVRFQDVEAVVYHEIATTKVPKGLEPRVLVSTVQSLLLDSSDEIRRYLRGLADTYTLFAFMRETPDVQSAVVKIFAEGDIWLDTSVVLPLLAETLVDPHARSHSYLLRAAVECGLRLFVTSGVIEEITTHIRRCLGFYRSVGRGTATGEPPFLLASYRLSGRDIGRFPNWLEHFAGSRRPEDDVADYLYEEHRIELRDLIAEADSADPDLRSAVSEIWHEAREERDHKRQLLGIPTMDPITRGKLVAHDVENYVGVVMRRTQRGERRSAFGYKSWWLTFDRQAFFMPAKLSERLGTRVPQSPAISPDFILHYLAVGPVRARLSRSTEESLPLMMNMTILDAVPRDLLELADDLRRELADLPPHVVSRKIRDTMDEARLLLGATANAGESGLTERVKQQLIAQARAR</sequence>
<accession>A0A6L3VHU6</accession>
<protein>
    <submittedName>
        <fullName evidence="1">Uncharacterized protein</fullName>
    </submittedName>
</protein>
<evidence type="ECO:0000313" key="2">
    <source>
        <dbReference type="Proteomes" id="UP000483004"/>
    </source>
</evidence>
<organism evidence="1 2">
    <name type="scientific">Actinomadura montaniterrae</name>
    <dbReference type="NCBI Taxonomy" id="1803903"/>
    <lineage>
        <taxon>Bacteria</taxon>
        <taxon>Bacillati</taxon>
        <taxon>Actinomycetota</taxon>
        <taxon>Actinomycetes</taxon>
        <taxon>Streptosporangiales</taxon>
        <taxon>Thermomonosporaceae</taxon>
        <taxon>Actinomadura</taxon>
    </lineage>
</organism>
<proteinExistence type="predicted"/>
<dbReference type="AlphaFoldDB" id="A0A6L3VHU6"/>
<evidence type="ECO:0000313" key="1">
    <source>
        <dbReference type="EMBL" id="KAB2369653.1"/>
    </source>
</evidence>
<dbReference type="EMBL" id="WBMR01000161">
    <property type="protein sequence ID" value="KAB2369653.1"/>
    <property type="molecule type" value="Genomic_DNA"/>
</dbReference>
<dbReference type="Proteomes" id="UP000483004">
    <property type="component" value="Unassembled WGS sequence"/>
</dbReference>